<organism evidence="1 2">
    <name type="scientific">Pararge aegeria aegeria</name>
    <dbReference type="NCBI Taxonomy" id="348720"/>
    <lineage>
        <taxon>Eukaryota</taxon>
        <taxon>Metazoa</taxon>
        <taxon>Ecdysozoa</taxon>
        <taxon>Arthropoda</taxon>
        <taxon>Hexapoda</taxon>
        <taxon>Insecta</taxon>
        <taxon>Pterygota</taxon>
        <taxon>Neoptera</taxon>
        <taxon>Endopterygota</taxon>
        <taxon>Lepidoptera</taxon>
        <taxon>Glossata</taxon>
        <taxon>Ditrysia</taxon>
        <taxon>Papilionoidea</taxon>
        <taxon>Nymphalidae</taxon>
        <taxon>Satyrinae</taxon>
        <taxon>Satyrini</taxon>
        <taxon>Parargina</taxon>
        <taxon>Pararge</taxon>
    </lineage>
</organism>
<evidence type="ECO:0000313" key="1">
    <source>
        <dbReference type="EMBL" id="CAH2266854.1"/>
    </source>
</evidence>
<gene>
    <name evidence="1" type="primary">jg8915</name>
    <name evidence="1" type="ORF">PAEG_LOCUS25460</name>
</gene>
<keyword evidence="2" id="KW-1185">Reference proteome</keyword>
<dbReference type="AlphaFoldDB" id="A0A8S4SDY3"/>
<dbReference type="OrthoDB" id="407509at2759"/>
<proteinExistence type="predicted"/>
<evidence type="ECO:0000313" key="2">
    <source>
        <dbReference type="Proteomes" id="UP000838756"/>
    </source>
</evidence>
<protein>
    <submittedName>
        <fullName evidence="1">Jg8915 protein</fullName>
    </submittedName>
</protein>
<dbReference type="EMBL" id="CAKXAJ010026320">
    <property type="protein sequence ID" value="CAH2266854.1"/>
    <property type="molecule type" value="Genomic_DNA"/>
</dbReference>
<comment type="caution">
    <text evidence="1">The sequence shown here is derived from an EMBL/GenBank/DDBJ whole genome shotgun (WGS) entry which is preliminary data.</text>
</comment>
<accession>A0A8S4SDY3</accession>
<reference evidence="1" key="1">
    <citation type="submission" date="2022-03" db="EMBL/GenBank/DDBJ databases">
        <authorList>
            <person name="Lindestad O."/>
        </authorList>
    </citation>
    <scope>NUCLEOTIDE SEQUENCE</scope>
</reference>
<name>A0A8S4SDY3_9NEOP</name>
<dbReference type="Proteomes" id="UP000838756">
    <property type="component" value="Unassembled WGS sequence"/>
</dbReference>
<sequence>MHISPSSPKLWESNPQTWTQKESWPTAPVALIPIIDMGLTLLPYRISLELGVSLRNQIRNVEICRRTRVTDIAQRVEKLKWQWAGHILLRKNGRWGPKVLEWQPRTEPWNLELEECRRWDPQRHTLIAEIGGDLSLSSVVFAMLSSERSWKAVVDFCEEVISQKEAAERMREEAVNAHPLRRRRGGRRRREYAARLLALGGGG</sequence>